<evidence type="ECO:0000256" key="3">
    <source>
        <dbReference type="ARBA" id="ARBA00013149"/>
    </source>
</evidence>
<keyword evidence="6 12" id="KW-0274">FAD</keyword>
<dbReference type="EMBL" id="CP027860">
    <property type="protein sequence ID" value="AVP97991.1"/>
    <property type="molecule type" value="Genomic_DNA"/>
</dbReference>
<comment type="cofactor">
    <cofactor evidence="12">
        <name>FAD</name>
        <dbReference type="ChEBI" id="CHEBI:57692"/>
    </cofactor>
    <text evidence="12">Binds 1 FAD per subunit.</text>
</comment>
<feature type="binding site" evidence="12">
    <location>
        <position position="286"/>
    </location>
    <ligand>
        <name>FAD</name>
        <dbReference type="ChEBI" id="CHEBI:57692"/>
    </ligand>
</feature>
<protein>
    <recommendedName>
        <fullName evidence="4">Deoxyribodipyrimidine photo-lyase</fullName>
        <ecNumber evidence="3">4.1.99.3</ecNumber>
    </recommendedName>
    <alternativeName>
        <fullName evidence="8">DNA photolyase</fullName>
    </alternativeName>
    <alternativeName>
        <fullName evidence="11">Photoreactivating enzyme</fullName>
    </alternativeName>
</protein>
<dbReference type="InterPro" id="IPR018394">
    <property type="entry name" value="DNA_photolyase_1_CS_C"/>
</dbReference>
<organism evidence="16 17">
    <name type="scientific">Ahniella affigens</name>
    <dbReference type="NCBI Taxonomy" id="2021234"/>
    <lineage>
        <taxon>Bacteria</taxon>
        <taxon>Pseudomonadati</taxon>
        <taxon>Pseudomonadota</taxon>
        <taxon>Gammaproteobacteria</taxon>
        <taxon>Lysobacterales</taxon>
        <taxon>Rhodanobacteraceae</taxon>
        <taxon>Ahniella</taxon>
    </lineage>
</organism>
<feature type="binding site" evidence="12">
    <location>
        <position position="236"/>
    </location>
    <ligand>
        <name>FAD</name>
        <dbReference type="ChEBI" id="CHEBI:57692"/>
    </ligand>
</feature>
<dbReference type="AlphaFoldDB" id="A0A2P1PT38"/>
<evidence type="ECO:0000256" key="9">
    <source>
        <dbReference type="ARBA" id="ARBA00033999"/>
    </source>
</evidence>
<evidence type="ECO:0000256" key="5">
    <source>
        <dbReference type="ARBA" id="ARBA00022630"/>
    </source>
</evidence>
<dbReference type="InterPro" id="IPR005101">
    <property type="entry name" value="Cryptochr/Photolyase_FAD-bd"/>
</dbReference>
<dbReference type="PANTHER" id="PTHR11455:SF9">
    <property type="entry name" value="CRYPTOCHROME CIRCADIAN CLOCK 5 ISOFORM X1"/>
    <property type="match status" value="1"/>
</dbReference>
<dbReference type="GO" id="GO:0071949">
    <property type="term" value="F:FAD binding"/>
    <property type="evidence" value="ECO:0007669"/>
    <property type="project" value="TreeGrafter"/>
</dbReference>
<dbReference type="Pfam" id="PF00875">
    <property type="entry name" value="DNA_photolyase"/>
    <property type="match status" value="1"/>
</dbReference>
<dbReference type="OrthoDB" id="9772484at2"/>
<evidence type="ECO:0000256" key="14">
    <source>
        <dbReference type="RuleBase" id="RU004182"/>
    </source>
</evidence>
<evidence type="ECO:0000256" key="11">
    <source>
        <dbReference type="ARBA" id="ARBA00083107"/>
    </source>
</evidence>
<evidence type="ECO:0000256" key="8">
    <source>
        <dbReference type="ARBA" id="ARBA00031671"/>
    </source>
</evidence>
<evidence type="ECO:0000256" key="2">
    <source>
        <dbReference type="ARBA" id="ARBA00005862"/>
    </source>
</evidence>
<evidence type="ECO:0000256" key="10">
    <source>
        <dbReference type="ARBA" id="ARBA00059220"/>
    </source>
</evidence>
<evidence type="ECO:0000313" key="17">
    <source>
        <dbReference type="Proteomes" id="UP000241074"/>
    </source>
</evidence>
<evidence type="ECO:0000256" key="13">
    <source>
        <dbReference type="PIRSR" id="PIRSR602081-2"/>
    </source>
</evidence>
<dbReference type="Gene3D" id="3.40.50.620">
    <property type="entry name" value="HUPs"/>
    <property type="match status" value="1"/>
</dbReference>
<dbReference type="Gene3D" id="1.10.579.10">
    <property type="entry name" value="DNA Cyclobutane Dipyrimidine Photolyase, subunit A, domain 3"/>
    <property type="match status" value="1"/>
</dbReference>
<dbReference type="Proteomes" id="UP000241074">
    <property type="component" value="Chromosome"/>
</dbReference>
<dbReference type="SUPFAM" id="SSF48173">
    <property type="entry name" value="Cryptochrome/photolyase FAD-binding domain"/>
    <property type="match status" value="1"/>
</dbReference>
<dbReference type="PROSITE" id="PS00394">
    <property type="entry name" value="DNA_PHOTOLYASES_1_1"/>
    <property type="match status" value="1"/>
</dbReference>
<dbReference type="PROSITE" id="PS51645">
    <property type="entry name" value="PHR_CRY_ALPHA_BETA"/>
    <property type="match status" value="1"/>
</dbReference>
<dbReference type="EC" id="4.1.99.3" evidence="3"/>
<comment type="catalytic activity">
    <reaction evidence="9">
        <text>cyclobutadipyrimidine (in DNA) = 2 pyrimidine residues (in DNA).</text>
        <dbReference type="EC" id="4.1.99.3"/>
    </reaction>
</comment>
<dbReference type="KEGG" id="xba:C7S18_12610"/>
<dbReference type="PRINTS" id="PR00147">
    <property type="entry name" value="DNAPHOTLYASE"/>
</dbReference>
<dbReference type="GO" id="GO:0003904">
    <property type="term" value="F:deoxyribodipyrimidine photo-lyase activity"/>
    <property type="evidence" value="ECO:0007669"/>
    <property type="project" value="UniProtKB-EC"/>
</dbReference>
<dbReference type="InterPro" id="IPR006050">
    <property type="entry name" value="DNA_photolyase_N"/>
</dbReference>
<evidence type="ECO:0000256" key="7">
    <source>
        <dbReference type="ARBA" id="ARBA00022991"/>
    </source>
</evidence>
<comment type="similarity">
    <text evidence="14">Belongs to the DNA photolyase family.</text>
</comment>
<comment type="function">
    <text evidence="10">Involved in repair of UV radiation-induced DNA damage. Catalyzes the light-dependent monomerization (300-600 nm) of cyclobutyl pyrimidine dimers (in cis-syn configuration), which are formed between adjacent bases on the same DNA strand upon exposure to ultraviolet radiation.</text>
</comment>
<dbReference type="InterPro" id="IPR002081">
    <property type="entry name" value="Cryptochrome/DNA_photolyase_1"/>
</dbReference>
<evidence type="ECO:0000256" key="6">
    <source>
        <dbReference type="ARBA" id="ARBA00022827"/>
    </source>
</evidence>
<name>A0A2P1PT38_9GAMM</name>
<reference evidence="16 17" key="1">
    <citation type="submission" date="2018-03" db="EMBL/GenBank/DDBJ databases">
        <title>Ahniella affigens gen. nov., sp. nov., a gammaproteobacterium isolated from sandy soil near a stream.</title>
        <authorList>
            <person name="Ko Y."/>
            <person name="Kim J.-H."/>
        </authorList>
    </citation>
    <scope>NUCLEOTIDE SEQUENCE [LARGE SCALE GENOMIC DNA]</scope>
    <source>
        <strain evidence="16 17">D13</strain>
    </source>
</reference>
<feature type="site" description="Electron transfer via tryptophanyl radical" evidence="13">
    <location>
        <position position="397"/>
    </location>
</feature>
<feature type="binding site" evidence="12">
    <location>
        <begin position="248"/>
        <end position="252"/>
    </location>
    <ligand>
        <name>FAD</name>
        <dbReference type="ChEBI" id="CHEBI:57692"/>
    </ligand>
</feature>
<dbReference type="InterPro" id="IPR036134">
    <property type="entry name" value="Crypto/Photolyase_FAD-like_sf"/>
</dbReference>
<dbReference type="Pfam" id="PF03441">
    <property type="entry name" value="FAD_binding_7"/>
    <property type="match status" value="1"/>
</dbReference>
<sequence length="489" mass="55400">MQTPFNLIWFRRDLRVADNPALMAAVATGQPVIAVFIHSRQEGGDFALGAASRWWLHHSLTALARDLERLSIPLLTLRGGSLPMLRRVIAALPVASVHWNRRYDPALIEVDMAVKDGLQADGVGAHSHKAHLLLEPWEIATGVGTPYRVFTPFWRKATATVRAEAPLPEPHVQAWSNDLNQVLDGAKATLPLKTLSELNLLPKLPWADGFSAIWHPGEHGAQERLTQFLSSDVQSYRQGRDYPAERITSRLSPHLAFGEISPRQILAMVHAHWNSGMGLPPDADFFVRELFWREFSYHLLFHFPKTPTENLSDEFDQFAWREPDATLLRAWHMGRTGLPIIDAGMRELWTTGYMHNRVRMLVASVLTKNLRYHWLHGARWFWDTLVDADLANNTQGWQWSAGTGADAAPYFRIFNPVTQGERFDPEGRYVRQFVPELARVPNKFVHQPWSLPATELARLGLAGTPYARPLIDLSGSRADALDAYKQRHD</sequence>
<dbReference type="Gene3D" id="1.25.40.80">
    <property type="match status" value="1"/>
</dbReference>
<comment type="cofactor">
    <cofactor evidence="1">
        <name>(6R)-5,10-methylene-5,6,7,8-tetrahydrofolate</name>
        <dbReference type="ChEBI" id="CHEBI:15636"/>
    </cofactor>
</comment>
<evidence type="ECO:0000313" key="16">
    <source>
        <dbReference type="EMBL" id="AVP97991.1"/>
    </source>
</evidence>
<feature type="domain" description="Photolyase/cryptochrome alpha/beta" evidence="15">
    <location>
        <begin position="4"/>
        <end position="133"/>
    </location>
</feature>
<dbReference type="InterPro" id="IPR036155">
    <property type="entry name" value="Crypto/Photolyase_N_sf"/>
</dbReference>
<keyword evidence="5 12" id="KW-0285">Flavoprotein</keyword>
<dbReference type="GO" id="GO:0009416">
    <property type="term" value="P:response to light stimulus"/>
    <property type="evidence" value="ECO:0007669"/>
    <property type="project" value="TreeGrafter"/>
</dbReference>
<dbReference type="PANTHER" id="PTHR11455">
    <property type="entry name" value="CRYPTOCHROME"/>
    <property type="match status" value="1"/>
</dbReference>
<feature type="site" description="Electron transfer via tryptophanyl radical" evidence="13">
    <location>
        <position position="320"/>
    </location>
</feature>
<evidence type="ECO:0000259" key="15">
    <source>
        <dbReference type="PROSITE" id="PS51645"/>
    </source>
</evidence>
<gene>
    <name evidence="16" type="ORF">C7S18_12610</name>
</gene>
<feature type="binding site" evidence="12">
    <location>
        <begin position="387"/>
        <end position="389"/>
    </location>
    <ligand>
        <name>FAD</name>
        <dbReference type="ChEBI" id="CHEBI:57692"/>
    </ligand>
</feature>
<keyword evidence="7 14" id="KW-0157">Chromophore</keyword>
<evidence type="ECO:0000256" key="1">
    <source>
        <dbReference type="ARBA" id="ARBA00001932"/>
    </source>
</evidence>
<dbReference type="GO" id="GO:0003677">
    <property type="term" value="F:DNA binding"/>
    <property type="evidence" value="ECO:0007669"/>
    <property type="project" value="TreeGrafter"/>
</dbReference>
<feature type="site" description="Electron transfer via tryptophanyl radical" evidence="13">
    <location>
        <position position="374"/>
    </location>
</feature>
<dbReference type="SUPFAM" id="SSF52425">
    <property type="entry name" value="Cryptochrome/photolyase, N-terminal domain"/>
    <property type="match status" value="1"/>
</dbReference>
<dbReference type="InterPro" id="IPR014729">
    <property type="entry name" value="Rossmann-like_a/b/a_fold"/>
</dbReference>
<keyword evidence="17" id="KW-1185">Reference proteome</keyword>
<dbReference type="GO" id="GO:0000719">
    <property type="term" value="P:photoreactive repair"/>
    <property type="evidence" value="ECO:0007669"/>
    <property type="project" value="UniProtKB-ARBA"/>
</dbReference>
<keyword evidence="16" id="KW-0456">Lyase</keyword>
<proteinExistence type="inferred from homology"/>
<evidence type="ECO:0000256" key="4">
    <source>
        <dbReference type="ARBA" id="ARBA00014046"/>
    </source>
</evidence>
<dbReference type="FunFam" id="1.10.579.10:FF:000003">
    <property type="entry name" value="Deoxyribodipyrimidine photo-lyase"/>
    <property type="match status" value="1"/>
</dbReference>
<accession>A0A2P1PT38</accession>
<comment type="similarity">
    <text evidence="2">Belongs to the DNA photolyase class-1 family.</text>
</comment>
<reference evidence="16 17" key="2">
    <citation type="submission" date="2018-03" db="EMBL/GenBank/DDBJ databases">
        <authorList>
            <person name="Keele B.F."/>
        </authorList>
    </citation>
    <scope>NUCLEOTIDE SEQUENCE [LARGE SCALE GENOMIC DNA]</scope>
    <source>
        <strain evidence="16 17">D13</strain>
    </source>
</reference>
<dbReference type="RefSeq" id="WP_106891911.1">
    <property type="nucleotide sequence ID" value="NZ_CP027860.1"/>
</dbReference>
<evidence type="ECO:0000256" key="12">
    <source>
        <dbReference type="PIRSR" id="PIRSR602081-1"/>
    </source>
</evidence>